<accession>A0A915MQ20</accession>
<organism evidence="4 5">
    <name type="scientific">Meloidogyne javanica</name>
    <name type="common">Root-knot nematode worm</name>
    <dbReference type="NCBI Taxonomy" id="6303"/>
    <lineage>
        <taxon>Eukaryota</taxon>
        <taxon>Metazoa</taxon>
        <taxon>Ecdysozoa</taxon>
        <taxon>Nematoda</taxon>
        <taxon>Chromadorea</taxon>
        <taxon>Rhabditida</taxon>
        <taxon>Tylenchina</taxon>
        <taxon>Tylenchomorpha</taxon>
        <taxon>Tylenchoidea</taxon>
        <taxon>Meloidogynidae</taxon>
        <taxon>Meloidogyninae</taxon>
        <taxon>Meloidogyne</taxon>
        <taxon>Meloidogyne incognita group</taxon>
    </lineage>
</organism>
<dbReference type="Pfam" id="PF01770">
    <property type="entry name" value="Folate_carrier"/>
    <property type="match status" value="1"/>
</dbReference>
<evidence type="ECO:0000256" key="1">
    <source>
        <dbReference type="ARBA" id="ARBA00005773"/>
    </source>
</evidence>
<dbReference type="GO" id="GO:0005886">
    <property type="term" value="C:plasma membrane"/>
    <property type="evidence" value="ECO:0007669"/>
    <property type="project" value="TreeGrafter"/>
</dbReference>
<evidence type="ECO:0000313" key="5">
    <source>
        <dbReference type="WBParaSite" id="scaffold44842_cov294.g24333"/>
    </source>
</evidence>
<evidence type="ECO:0000256" key="3">
    <source>
        <dbReference type="SAM" id="Phobius"/>
    </source>
</evidence>
<feature type="compositionally biased region" description="Polar residues" evidence="2">
    <location>
        <begin position="135"/>
        <end position="148"/>
    </location>
</feature>
<proteinExistence type="inferred from homology"/>
<keyword evidence="3" id="KW-1133">Transmembrane helix</keyword>
<reference evidence="5" key="1">
    <citation type="submission" date="2022-11" db="UniProtKB">
        <authorList>
            <consortium name="WormBaseParasite"/>
        </authorList>
    </citation>
    <scope>IDENTIFICATION</scope>
</reference>
<dbReference type="PANTHER" id="PTHR10686">
    <property type="entry name" value="FOLATE TRANSPORTER"/>
    <property type="match status" value="1"/>
</dbReference>
<dbReference type="GO" id="GO:0090482">
    <property type="term" value="F:vitamin transmembrane transporter activity"/>
    <property type="evidence" value="ECO:0007669"/>
    <property type="project" value="InterPro"/>
</dbReference>
<dbReference type="InterPro" id="IPR002666">
    <property type="entry name" value="Folate_carrier"/>
</dbReference>
<dbReference type="AlphaFoldDB" id="A0A915MQ20"/>
<feature type="transmembrane region" description="Helical" evidence="3">
    <location>
        <begin position="51"/>
        <end position="71"/>
    </location>
</feature>
<dbReference type="PANTHER" id="PTHR10686:SF18">
    <property type="entry name" value="IP11787P-RELATED"/>
    <property type="match status" value="1"/>
</dbReference>
<feature type="region of interest" description="Disordered" evidence="2">
    <location>
        <begin position="135"/>
        <end position="155"/>
    </location>
</feature>
<keyword evidence="4" id="KW-1185">Reference proteome</keyword>
<keyword evidence="3" id="KW-0812">Transmembrane</keyword>
<name>A0A915MQ20_MELJA</name>
<sequence length="155" mass="17196">VALFSQTLWGEVQKGENGQSPFNGFAEATYTATATLAILALNSFPLDWDKWGEIALVLISSIDALMLIIYANTESIWTMYLCYIGYRSLYQVMITIAHKISSSNISNTFGNQQLSTADLTSKEDLENDYHDITDSAASTPNNTITTNPCEDIRQH</sequence>
<comment type="similarity">
    <text evidence="1">Belongs to the reduced folate carrier (RFC) transporter (TC 2.A.48) family.</text>
</comment>
<dbReference type="Proteomes" id="UP000887561">
    <property type="component" value="Unplaced"/>
</dbReference>
<protein>
    <submittedName>
        <fullName evidence="5">Uncharacterized protein</fullName>
    </submittedName>
</protein>
<dbReference type="WBParaSite" id="scaffold44842_cov294.g24333">
    <property type="protein sequence ID" value="scaffold44842_cov294.g24333"/>
    <property type="gene ID" value="scaffold44842_cov294.g24333"/>
</dbReference>
<keyword evidence="3" id="KW-0472">Membrane</keyword>
<evidence type="ECO:0000256" key="2">
    <source>
        <dbReference type="SAM" id="MobiDB-lite"/>
    </source>
</evidence>
<evidence type="ECO:0000313" key="4">
    <source>
        <dbReference type="Proteomes" id="UP000887561"/>
    </source>
</evidence>